<reference evidence="3" key="1">
    <citation type="journal article" date="2019" name="Int. J. Syst. Evol. Microbiol.">
        <title>The Global Catalogue of Microorganisms (GCM) 10K type strain sequencing project: providing services to taxonomists for standard genome sequencing and annotation.</title>
        <authorList>
            <consortium name="The Broad Institute Genomics Platform"/>
            <consortium name="The Broad Institute Genome Sequencing Center for Infectious Disease"/>
            <person name="Wu L."/>
            <person name="Ma J."/>
        </authorList>
    </citation>
    <scope>NUCLEOTIDE SEQUENCE [LARGE SCALE GENOMIC DNA]</scope>
    <source>
        <strain evidence="3">JCM 18532</strain>
    </source>
</reference>
<proteinExistence type="predicted"/>
<accession>A0ABP8Z168</accession>
<dbReference type="EMBL" id="BAABKN010000019">
    <property type="protein sequence ID" value="GAA4743512.1"/>
    <property type="molecule type" value="Genomic_DNA"/>
</dbReference>
<evidence type="ECO:0000256" key="1">
    <source>
        <dbReference type="SAM" id="Coils"/>
    </source>
</evidence>
<gene>
    <name evidence="2" type="ORF">GCM10023350_30280</name>
</gene>
<dbReference type="Proteomes" id="UP001499882">
    <property type="component" value="Unassembled WGS sequence"/>
</dbReference>
<feature type="coiled-coil region" evidence="1">
    <location>
        <begin position="141"/>
        <end position="168"/>
    </location>
</feature>
<organism evidence="2 3">
    <name type="scientific">Nocardioides endophyticus</name>
    <dbReference type="NCBI Taxonomy" id="1353775"/>
    <lineage>
        <taxon>Bacteria</taxon>
        <taxon>Bacillati</taxon>
        <taxon>Actinomycetota</taxon>
        <taxon>Actinomycetes</taxon>
        <taxon>Propionibacteriales</taxon>
        <taxon>Nocardioidaceae</taxon>
        <taxon>Nocardioides</taxon>
    </lineage>
</organism>
<sequence length="183" mass="19404">MDIVARDRTARSRIRQYLATAGPLDEPSGHATTALKEAIDYQGSSVAFIQLIAAMDRDGEIEREIRGKRTYRISGTGRSAVGIGAPAYAPATARVEAVTADGGSAVVEIDYDRLARALVREFLSVAGGQAVEAEAPEDDDAARLAAERDDYLRRLAEAREKLDELLGDPQAASVARSAAGAST</sequence>
<comment type="caution">
    <text evidence="2">The sequence shown here is derived from an EMBL/GenBank/DDBJ whole genome shotgun (WGS) entry which is preliminary data.</text>
</comment>
<keyword evidence="3" id="KW-1185">Reference proteome</keyword>
<evidence type="ECO:0000313" key="3">
    <source>
        <dbReference type="Proteomes" id="UP001499882"/>
    </source>
</evidence>
<evidence type="ECO:0008006" key="4">
    <source>
        <dbReference type="Google" id="ProtNLM"/>
    </source>
</evidence>
<evidence type="ECO:0000313" key="2">
    <source>
        <dbReference type="EMBL" id="GAA4743512.1"/>
    </source>
</evidence>
<name>A0ABP8Z168_9ACTN</name>
<protein>
    <recommendedName>
        <fullName evidence="4">MarR family transcriptional regulator</fullName>
    </recommendedName>
</protein>
<keyword evidence="1" id="KW-0175">Coiled coil</keyword>